<dbReference type="GO" id="GO:0008233">
    <property type="term" value="F:peptidase activity"/>
    <property type="evidence" value="ECO:0007669"/>
    <property type="project" value="UniProtKB-KW"/>
</dbReference>
<dbReference type="PROSITE" id="PS51858">
    <property type="entry name" value="PPPDE"/>
    <property type="match status" value="1"/>
</dbReference>
<dbReference type="Proteomes" id="UP000838878">
    <property type="component" value="Chromosome 3"/>
</dbReference>
<dbReference type="InterPro" id="IPR042266">
    <property type="entry name" value="PPPDE_sf"/>
</dbReference>
<dbReference type="GO" id="GO:0070646">
    <property type="term" value="P:protein modification by small protein removal"/>
    <property type="evidence" value="ECO:0007669"/>
    <property type="project" value="TreeGrafter"/>
</dbReference>
<keyword evidence="6" id="KW-1185">Reference proteome</keyword>
<feature type="non-terminal residue" evidence="5">
    <location>
        <position position="227"/>
    </location>
</feature>
<name>A0A8J9VAR8_9NEOP</name>
<comment type="similarity">
    <text evidence="1">Belongs to the DeSI family.</text>
</comment>
<dbReference type="SMART" id="SM01179">
    <property type="entry name" value="DUF862"/>
    <property type="match status" value="1"/>
</dbReference>
<keyword evidence="2" id="KW-0645">Protease</keyword>
<accession>A0A8J9VAR8</accession>
<dbReference type="InterPro" id="IPR008580">
    <property type="entry name" value="PPPDE_dom"/>
</dbReference>
<proteinExistence type="inferred from homology"/>
<dbReference type="PANTHER" id="PTHR12378:SF7">
    <property type="entry name" value="DESUMOYLATING ISOPEPTIDASE 1"/>
    <property type="match status" value="1"/>
</dbReference>
<gene>
    <name evidence="5" type="ORF">BINO364_LOCUS8938</name>
</gene>
<reference evidence="5" key="1">
    <citation type="submission" date="2021-12" db="EMBL/GenBank/DDBJ databases">
        <authorList>
            <person name="Martin H S."/>
        </authorList>
    </citation>
    <scope>NUCLEOTIDE SEQUENCE</scope>
</reference>
<dbReference type="PANTHER" id="PTHR12378">
    <property type="entry name" value="DESUMOYLATING ISOPEPTIDASE"/>
    <property type="match status" value="1"/>
</dbReference>
<evidence type="ECO:0000259" key="4">
    <source>
        <dbReference type="PROSITE" id="PS51858"/>
    </source>
</evidence>
<keyword evidence="3" id="KW-0378">Hydrolase</keyword>
<protein>
    <recommendedName>
        <fullName evidence="4">PPPDE domain-containing protein</fullName>
    </recommendedName>
</protein>
<dbReference type="OrthoDB" id="21221at2759"/>
<evidence type="ECO:0000313" key="6">
    <source>
        <dbReference type="Proteomes" id="UP000838878"/>
    </source>
</evidence>
<dbReference type="Gene3D" id="3.90.1720.30">
    <property type="entry name" value="PPPDE domains"/>
    <property type="match status" value="1"/>
</dbReference>
<dbReference type="Pfam" id="PF05903">
    <property type="entry name" value="Peptidase_C97"/>
    <property type="match status" value="1"/>
</dbReference>
<evidence type="ECO:0000313" key="5">
    <source>
        <dbReference type="EMBL" id="CAH0723065.1"/>
    </source>
</evidence>
<dbReference type="AlphaFoldDB" id="A0A8J9VAR8"/>
<dbReference type="EMBL" id="OV170223">
    <property type="protein sequence ID" value="CAH0723065.1"/>
    <property type="molecule type" value="Genomic_DNA"/>
</dbReference>
<organism evidence="5 6">
    <name type="scientific">Brenthis ino</name>
    <name type="common">lesser marbled fritillary</name>
    <dbReference type="NCBI Taxonomy" id="405034"/>
    <lineage>
        <taxon>Eukaryota</taxon>
        <taxon>Metazoa</taxon>
        <taxon>Ecdysozoa</taxon>
        <taxon>Arthropoda</taxon>
        <taxon>Hexapoda</taxon>
        <taxon>Insecta</taxon>
        <taxon>Pterygota</taxon>
        <taxon>Neoptera</taxon>
        <taxon>Endopterygota</taxon>
        <taxon>Lepidoptera</taxon>
        <taxon>Glossata</taxon>
        <taxon>Ditrysia</taxon>
        <taxon>Papilionoidea</taxon>
        <taxon>Nymphalidae</taxon>
        <taxon>Heliconiinae</taxon>
        <taxon>Argynnini</taxon>
        <taxon>Brenthis</taxon>
    </lineage>
</organism>
<evidence type="ECO:0000256" key="1">
    <source>
        <dbReference type="ARBA" id="ARBA00008140"/>
    </source>
</evidence>
<evidence type="ECO:0000256" key="2">
    <source>
        <dbReference type="ARBA" id="ARBA00022670"/>
    </source>
</evidence>
<sequence>MASEEGVPVELYIYDLSHGLASILSPAIIGQQVEGVWHTSIVVYEREYFYGGGGVTSCAPGGTQLGAPQQVERLGTTYVPFPVFNEYIQGLATSTYTGAAYHLLEHNCNHFSDAVAEFLCGARVPKHVAAQPDALPPPLRRALAALLARLVPDGDQVYARGVRHSRRDSPDFLTLNHQVEEARCDASPPGASAGGVALAALARLAALWRALRRAAPAPAPGPHSRPF</sequence>
<feature type="domain" description="PPPDE" evidence="4">
    <location>
        <begin position="7"/>
        <end position="135"/>
    </location>
</feature>
<evidence type="ECO:0000256" key="3">
    <source>
        <dbReference type="ARBA" id="ARBA00022801"/>
    </source>
</evidence>
<dbReference type="GO" id="GO:0006508">
    <property type="term" value="P:proteolysis"/>
    <property type="evidence" value="ECO:0007669"/>
    <property type="project" value="UniProtKB-KW"/>
</dbReference>